<accession>A0AAE1RXU9</accession>
<evidence type="ECO:0000313" key="1">
    <source>
        <dbReference type="EMBL" id="KAK4360749.1"/>
    </source>
</evidence>
<organism evidence="1 2">
    <name type="scientific">Anisodus tanguticus</name>
    <dbReference type="NCBI Taxonomy" id="243964"/>
    <lineage>
        <taxon>Eukaryota</taxon>
        <taxon>Viridiplantae</taxon>
        <taxon>Streptophyta</taxon>
        <taxon>Embryophyta</taxon>
        <taxon>Tracheophyta</taxon>
        <taxon>Spermatophyta</taxon>
        <taxon>Magnoliopsida</taxon>
        <taxon>eudicotyledons</taxon>
        <taxon>Gunneridae</taxon>
        <taxon>Pentapetalae</taxon>
        <taxon>asterids</taxon>
        <taxon>lamiids</taxon>
        <taxon>Solanales</taxon>
        <taxon>Solanaceae</taxon>
        <taxon>Solanoideae</taxon>
        <taxon>Hyoscyameae</taxon>
        <taxon>Anisodus</taxon>
    </lineage>
</organism>
<proteinExistence type="predicted"/>
<gene>
    <name evidence="1" type="ORF">RND71_019701</name>
</gene>
<sequence>MEGAEGNINMGWQDGNTGKTAKKCEGELDCDHLKKYNLRAKDKSISRLDFNNGLYQFEAKGMPKCKAHYSPVHRSYSMNKRIPIDKEECSFHLVSLTSSTLGSLRLDPLNQIIKDDQLLLKRGDNDEGKYTKAEFEMGLIEANTWSQ</sequence>
<dbReference type="AlphaFoldDB" id="A0AAE1RXU9"/>
<keyword evidence="2" id="KW-1185">Reference proteome</keyword>
<protein>
    <submittedName>
        <fullName evidence="1">Uncharacterized protein</fullName>
    </submittedName>
</protein>
<comment type="caution">
    <text evidence="1">The sequence shown here is derived from an EMBL/GenBank/DDBJ whole genome shotgun (WGS) entry which is preliminary data.</text>
</comment>
<dbReference type="Proteomes" id="UP001291623">
    <property type="component" value="Unassembled WGS sequence"/>
</dbReference>
<reference evidence="1" key="1">
    <citation type="submission" date="2023-12" db="EMBL/GenBank/DDBJ databases">
        <title>Genome assembly of Anisodus tanguticus.</title>
        <authorList>
            <person name="Wang Y.-J."/>
        </authorList>
    </citation>
    <scope>NUCLEOTIDE SEQUENCE</scope>
    <source>
        <strain evidence="1">KB-2021</strain>
        <tissue evidence="1">Leaf</tissue>
    </source>
</reference>
<evidence type="ECO:0000313" key="2">
    <source>
        <dbReference type="Proteomes" id="UP001291623"/>
    </source>
</evidence>
<dbReference type="EMBL" id="JAVYJV010000010">
    <property type="protein sequence ID" value="KAK4360749.1"/>
    <property type="molecule type" value="Genomic_DNA"/>
</dbReference>
<name>A0AAE1RXU9_9SOLA</name>